<comment type="caution">
    <text evidence="9">The sequence shown here is derived from an EMBL/GenBank/DDBJ whole genome shotgun (WGS) entry which is preliminary data.</text>
</comment>
<feature type="transmembrane region" description="Helical" evidence="8">
    <location>
        <begin position="784"/>
        <end position="806"/>
    </location>
</feature>
<keyword evidence="4 8" id="KW-0812">Transmembrane</keyword>
<feature type="transmembrane region" description="Helical" evidence="8">
    <location>
        <begin position="43"/>
        <end position="61"/>
    </location>
</feature>
<feature type="transmembrane region" description="Helical" evidence="8">
    <location>
        <begin position="134"/>
        <end position="155"/>
    </location>
</feature>
<evidence type="ECO:0000256" key="2">
    <source>
        <dbReference type="ARBA" id="ARBA00009177"/>
    </source>
</evidence>
<feature type="transmembrane region" description="Helical" evidence="8">
    <location>
        <begin position="925"/>
        <end position="944"/>
    </location>
</feature>
<sequence length="960" mass="98710">MGAWAFQNVLNVGIQIVLIVFSGWCFARFRLLTAEHFMGQINVLLLRVAFPMLNIYLLGIKVDLRDAEAWRSLGAYMMWVTLVQVGILLYVWLCNGHTIGDAGLLNLVLTANNTVIVGLPVMEATFPDMGGRLSLLTAFVLFLQVIPFSITAFEVEKWMVEDHLRATAAANMVSEPPSTPDRELSGRWVAEEPSSSGRSDGGAMEHRHGEGCSSSGGPAAEPPTPRASLDGADGRHGSSGRGADAIVGRARRRQSISRCSGSSTPGSSIGRDTVLVGGRLGRRRVGSGVVVGAMARGWAPATSLDSPITSSLDVSTRGKASGNRQVHSAALQLPLPAATSFGTLACPGMAPGHAISSLDHQHAVAPTSRSVALAFPDHAGSAPCPIVVNSNDGSRSDEGVVAARGCGSHTSTATVPTVDSPSVASFRCSSAPASIAASVAQMTSAFAFYPHLAATTASIRPNNYAMVTLTGAARSAPAVDPSGTSILLGLQTAASSPAFPEPLVTSALMGATTTAAGAQSHLGPHHAAAVPNALQQHLDMRLANSRALAGHCAASSAVDPVSGPVAQRLSGISGGTGGGGSGGGVVGATGGIQRWSLQAHWPPGTAVTNGRLEVAVADAGDLSNSATAPPPPLPPPPSGRLLSPVAPACPDLPVPQAINLARPMTSGPTVSTEARTSQNDYGPGRTAQENLVLAGNGCGGGNNDCSTRASVGRQLSTPAAAAAAEAGAVSLSVAPAVDAPPPPPPLPDRAFARAAAGSMTRRHGGMVPALGRWLKMRLTQYRRAWSITWVILKNPLLWSLLVALVINLSGLRSILWPGSSHYRPELGWVAGALSWTSGITVPVSLFSNGVWLYGKKFGRATLLQAGWILLIKLAILGPMQLACAAACGMEAAAAMSLLLLALCPVASTSFVIASQYGHGADLVTSITMLGIVLLVPVELVALALPRAFGLYHYQVRPATS</sequence>
<dbReference type="Proteomes" id="UP001165090">
    <property type="component" value="Unassembled WGS sequence"/>
</dbReference>
<feature type="transmembrane region" description="Helical" evidence="8">
    <location>
        <begin position="826"/>
        <end position="853"/>
    </location>
</feature>
<feature type="compositionally biased region" description="Low complexity" evidence="7">
    <location>
        <begin position="256"/>
        <end position="273"/>
    </location>
</feature>
<feature type="transmembrane region" description="Helical" evidence="8">
    <location>
        <begin position="73"/>
        <end position="92"/>
    </location>
</feature>
<reference evidence="9 10" key="1">
    <citation type="journal article" date="2023" name="IScience">
        <title>Expanded male sex-determining region conserved during the evolution of homothallism in the green alga Volvox.</title>
        <authorList>
            <person name="Yamamoto K."/>
            <person name="Matsuzaki R."/>
            <person name="Mahakham W."/>
            <person name="Heman W."/>
            <person name="Sekimoto H."/>
            <person name="Kawachi M."/>
            <person name="Minakuchi Y."/>
            <person name="Toyoda A."/>
            <person name="Nozaki H."/>
        </authorList>
    </citation>
    <scope>NUCLEOTIDE SEQUENCE [LARGE SCALE GENOMIC DNA]</scope>
    <source>
        <strain evidence="9 10">NIES-4468</strain>
    </source>
</reference>
<feature type="transmembrane region" description="Helical" evidence="8">
    <location>
        <begin position="104"/>
        <end position="122"/>
    </location>
</feature>
<proteinExistence type="inferred from homology"/>
<evidence type="ECO:0000256" key="3">
    <source>
        <dbReference type="ARBA" id="ARBA00022448"/>
    </source>
</evidence>
<feature type="transmembrane region" description="Helical" evidence="8">
    <location>
        <begin position="865"/>
        <end position="887"/>
    </location>
</feature>
<feature type="transmembrane region" description="Helical" evidence="8">
    <location>
        <begin position="12"/>
        <end position="31"/>
    </location>
</feature>
<keyword evidence="3" id="KW-0813">Transport</keyword>
<dbReference type="Pfam" id="PF03547">
    <property type="entry name" value="Mem_trans"/>
    <property type="match status" value="1"/>
</dbReference>
<evidence type="ECO:0000256" key="8">
    <source>
        <dbReference type="SAM" id="Phobius"/>
    </source>
</evidence>
<evidence type="ECO:0008006" key="11">
    <source>
        <dbReference type="Google" id="ProtNLM"/>
    </source>
</evidence>
<evidence type="ECO:0000256" key="5">
    <source>
        <dbReference type="ARBA" id="ARBA00022989"/>
    </source>
</evidence>
<protein>
    <recommendedName>
        <fullName evidence="11">Auxin efflux carrier component</fullName>
    </recommendedName>
</protein>
<keyword evidence="6 8" id="KW-0472">Membrane</keyword>
<organism evidence="9 10">
    <name type="scientific">Volvox africanus</name>
    <dbReference type="NCBI Taxonomy" id="51714"/>
    <lineage>
        <taxon>Eukaryota</taxon>
        <taxon>Viridiplantae</taxon>
        <taxon>Chlorophyta</taxon>
        <taxon>core chlorophytes</taxon>
        <taxon>Chlorophyceae</taxon>
        <taxon>CS clade</taxon>
        <taxon>Chlamydomonadales</taxon>
        <taxon>Volvocaceae</taxon>
        <taxon>Volvox</taxon>
    </lineage>
</organism>
<dbReference type="PANTHER" id="PTHR31752:SF18">
    <property type="entry name" value="AUXIN EFFLUX CARRIER COMPONENT 1"/>
    <property type="match status" value="1"/>
</dbReference>
<evidence type="ECO:0000256" key="1">
    <source>
        <dbReference type="ARBA" id="ARBA00004141"/>
    </source>
</evidence>
<keyword evidence="10" id="KW-1185">Reference proteome</keyword>
<accession>A0ABQ5S4T9</accession>
<feature type="compositionally biased region" description="Polar residues" evidence="7">
    <location>
        <begin position="666"/>
        <end position="680"/>
    </location>
</feature>
<comment type="subcellular location">
    <subcellularLocation>
        <location evidence="1">Membrane</location>
        <topology evidence="1">Multi-pass membrane protein</topology>
    </subcellularLocation>
</comment>
<evidence type="ECO:0000256" key="4">
    <source>
        <dbReference type="ARBA" id="ARBA00022692"/>
    </source>
</evidence>
<gene>
    <name evidence="9" type="ORF">VaNZ11_008314</name>
</gene>
<dbReference type="InterPro" id="IPR004776">
    <property type="entry name" value="Mem_transp_PIN-like"/>
</dbReference>
<dbReference type="InterPro" id="IPR051107">
    <property type="entry name" value="Auxin_Efflux_Carrier"/>
</dbReference>
<feature type="transmembrane region" description="Helical" evidence="8">
    <location>
        <begin position="893"/>
        <end position="913"/>
    </location>
</feature>
<name>A0ABQ5S4T9_9CHLO</name>
<dbReference type="PANTHER" id="PTHR31752">
    <property type="entry name" value="AUXIN EFFLUX CARRIER COMPONENT 1B-RELATED"/>
    <property type="match status" value="1"/>
</dbReference>
<evidence type="ECO:0000313" key="9">
    <source>
        <dbReference type="EMBL" id="GLI64920.1"/>
    </source>
</evidence>
<dbReference type="EMBL" id="BSDZ01000021">
    <property type="protein sequence ID" value="GLI64920.1"/>
    <property type="molecule type" value="Genomic_DNA"/>
</dbReference>
<feature type="region of interest" description="Disordered" evidence="7">
    <location>
        <begin position="171"/>
        <end position="273"/>
    </location>
</feature>
<keyword evidence="5 8" id="KW-1133">Transmembrane helix</keyword>
<feature type="region of interest" description="Disordered" evidence="7">
    <location>
        <begin position="663"/>
        <end position="685"/>
    </location>
</feature>
<evidence type="ECO:0000256" key="7">
    <source>
        <dbReference type="SAM" id="MobiDB-lite"/>
    </source>
</evidence>
<evidence type="ECO:0000313" key="10">
    <source>
        <dbReference type="Proteomes" id="UP001165090"/>
    </source>
</evidence>
<evidence type="ECO:0000256" key="6">
    <source>
        <dbReference type="ARBA" id="ARBA00023136"/>
    </source>
</evidence>
<comment type="similarity">
    <text evidence="2">Belongs to the auxin efflux carrier (TC 2.A.69.1) family.</text>
</comment>